<reference evidence="1 2" key="1">
    <citation type="journal article" date="2016" name="Environ. Microbiol.">
        <title>New Methyloceanibacter diversity from North Sea sediments includes methanotroph containing solely the soluble methane monooxygenase.</title>
        <authorList>
            <person name="Vekeman B."/>
            <person name="Kerckhof F.M."/>
            <person name="Cremers G."/>
            <person name="de Vos P."/>
            <person name="Vandamme P."/>
            <person name="Boon N."/>
            <person name="Op den Camp H.J."/>
            <person name="Heylen K."/>
        </authorList>
    </citation>
    <scope>NUCLEOTIDE SEQUENCE [LARGE SCALE GENOMIC DNA]</scope>
    <source>
        <strain evidence="1 2">R-67177</strain>
    </source>
</reference>
<protein>
    <submittedName>
        <fullName evidence="1">Uncharacterized protein</fullName>
    </submittedName>
</protein>
<dbReference type="Proteomes" id="UP000095042">
    <property type="component" value="Unassembled WGS sequence"/>
</dbReference>
<evidence type="ECO:0000313" key="2">
    <source>
        <dbReference type="Proteomes" id="UP000095042"/>
    </source>
</evidence>
<evidence type="ECO:0000313" key="1">
    <source>
        <dbReference type="EMBL" id="ODS02786.1"/>
    </source>
</evidence>
<sequence length="85" mass="9598">MSVGHTGVVHRNFLRWRRVVCGHVVRWRFHRGCFGGGLLGRWLFQLVHLAPVSLSSAPKRNAAITKPITMPPKTMNRNARLLGLC</sequence>
<gene>
    <name evidence="1" type="ORF">AUC71_13410</name>
</gene>
<comment type="caution">
    <text evidence="1">The sequence shown here is derived from an EMBL/GenBank/DDBJ whole genome shotgun (WGS) entry which is preliminary data.</text>
</comment>
<dbReference type="EMBL" id="LPWD01000230">
    <property type="protein sequence ID" value="ODS02786.1"/>
    <property type="molecule type" value="Genomic_DNA"/>
</dbReference>
<proteinExistence type="predicted"/>
<dbReference type="AlphaFoldDB" id="A0A1E3WAH8"/>
<organism evidence="1 2">
    <name type="scientific">Methyloceanibacter marginalis</name>
    <dbReference type="NCBI Taxonomy" id="1774971"/>
    <lineage>
        <taxon>Bacteria</taxon>
        <taxon>Pseudomonadati</taxon>
        <taxon>Pseudomonadota</taxon>
        <taxon>Alphaproteobacteria</taxon>
        <taxon>Hyphomicrobiales</taxon>
        <taxon>Hyphomicrobiaceae</taxon>
        <taxon>Methyloceanibacter</taxon>
    </lineage>
</organism>
<accession>A0A1E3WAH8</accession>
<keyword evidence="2" id="KW-1185">Reference proteome</keyword>
<name>A0A1E3WAH8_9HYPH</name>